<dbReference type="EMBL" id="JAHRIO010045420">
    <property type="protein sequence ID" value="MEQ2173377.1"/>
    <property type="molecule type" value="Genomic_DNA"/>
</dbReference>
<proteinExistence type="predicted"/>
<protein>
    <submittedName>
        <fullName evidence="1">Uncharacterized protein</fullName>
    </submittedName>
</protein>
<reference evidence="1 2" key="1">
    <citation type="submission" date="2021-06" db="EMBL/GenBank/DDBJ databases">
        <authorList>
            <person name="Palmer J.M."/>
        </authorList>
    </citation>
    <scope>NUCLEOTIDE SEQUENCE [LARGE SCALE GENOMIC DNA]</scope>
    <source>
        <strain evidence="1 2">GA_2019</strain>
        <tissue evidence="1">Muscle</tissue>
    </source>
</reference>
<accession>A0ABV0NPN6</accession>
<name>A0ABV0NPN6_9TELE</name>
<organism evidence="1 2">
    <name type="scientific">Goodea atripinnis</name>
    <dbReference type="NCBI Taxonomy" id="208336"/>
    <lineage>
        <taxon>Eukaryota</taxon>
        <taxon>Metazoa</taxon>
        <taxon>Chordata</taxon>
        <taxon>Craniata</taxon>
        <taxon>Vertebrata</taxon>
        <taxon>Euteleostomi</taxon>
        <taxon>Actinopterygii</taxon>
        <taxon>Neopterygii</taxon>
        <taxon>Teleostei</taxon>
        <taxon>Neoteleostei</taxon>
        <taxon>Acanthomorphata</taxon>
        <taxon>Ovalentaria</taxon>
        <taxon>Atherinomorphae</taxon>
        <taxon>Cyprinodontiformes</taxon>
        <taxon>Goodeidae</taxon>
        <taxon>Goodea</taxon>
    </lineage>
</organism>
<comment type="caution">
    <text evidence="1">The sequence shown here is derived from an EMBL/GenBank/DDBJ whole genome shotgun (WGS) entry which is preliminary data.</text>
</comment>
<evidence type="ECO:0000313" key="2">
    <source>
        <dbReference type="Proteomes" id="UP001476798"/>
    </source>
</evidence>
<dbReference type="Proteomes" id="UP001476798">
    <property type="component" value="Unassembled WGS sequence"/>
</dbReference>
<keyword evidence="2" id="KW-1185">Reference proteome</keyword>
<sequence>MAQGHKSKKSVNHWCKQRTHNDIMLTQHRHLPQALIGESVKVVRPVLPPRPTLGPSGLDQLICRDTEEADPEGGATVAASPFIDPWCVLFSP</sequence>
<gene>
    <name evidence="1" type="ORF">GOODEAATRI_031562</name>
</gene>
<evidence type="ECO:0000313" key="1">
    <source>
        <dbReference type="EMBL" id="MEQ2173377.1"/>
    </source>
</evidence>